<dbReference type="Proteomes" id="UP000182101">
    <property type="component" value="Plasmid pAMCP48-600"/>
</dbReference>
<evidence type="ECO:0000313" key="2">
    <source>
        <dbReference type="Proteomes" id="UP000182101"/>
    </source>
</evidence>
<gene>
    <name evidence="1" type="ORF">BM524_19720</name>
</gene>
<sequence length="86" mass="9799">MPRTIFVNFKAGGGEWVSVRYALPDTQCAIKCPVTIASETLNSNVIKIGVVEKAWWVNGKFCTTRNKQVTHWWRPYSIAIIRCREG</sequence>
<keyword evidence="1" id="KW-0614">Plasmid</keyword>
<dbReference type="EMBL" id="CP018025">
    <property type="protein sequence ID" value="APD92151.1"/>
    <property type="molecule type" value="Genomic_DNA"/>
</dbReference>
<dbReference type="RefSeq" id="WP_071960764.1">
    <property type="nucleotide sequence ID" value="NZ_CP018025.1"/>
</dbReference>
<protein>
    <submittedName>
        <fullName evidence="1">Uncharacterized protein</fullName>
    </submittedName>
</protein>
<organism evidence="1 2">
    <name type="scientific">Alteromonas mediterranea</name>
    <dbReference type="NCBI Taxonomy" id="314275"/>
    <lineage>
        <taxon>Bacteria</taxon>
        <taxon>Pseudomonadati</taxon>
        <taxon>Pseudomonadota</taxon>
        <taxon>Gammaproteobacteria</taxon>
        <taxon>Alteromonadales</taxon>
        <taxon>Alteromonadaceae</taxon>
        <taxon>Alteromonas/Salinimonas group</taxon>
        <taxon>Alteromonas</taxon>
    </lineage>
</organism>
<reference evidence="1 2" key="1">
    <citation type="submission" date="2016-11" db="EMBL/GenBank/DDBJ databases">
        <title>Networking in microbes: conjugative elements and plasmids in the genus Alteromonas.</title>
        <authorList>
            <person name="Lopez-Perez M."/>
            <person name="Ramon-Marco N."/>
            <person name="Rodriguez-Valera F."/>
        </authorList>
    </citation>
    <scope>NUCLEOTIDE SEQUENCE [LARGE SCALE GENOMIC DNA]</scope>
    <source>
        <strain evidence="1 2">CP48</strain>
        <plasmid evidence="2">pamcp48-600</plasmid>
    </source>
</reference>
<proteinExistence type="predicted"/>
<dbReference type="AlphaFoldDB" id="A0AAC9JF17"/>
<evidence type="ECO:0000313" key="1">
    <source>
        <dbReference type="EMBL" id="APD92151.1"/>
    </source>
</evidence>
<name>A0AAC9JF17_9ALTE</name>
<geneLocation type="plasmid" evidence="2">
    <name>pamcp48-600</name>
</geneLocation>
<accession>A0AAC9JF17</accession>